<evidence type="ECO:0000256" key="2">
    <source>
        <dbReference type="ARBA" id="ARBA00004752"/>
    </source>
</evidence>
<dbReference type="Pfam" id="PF01098">
    <property type="entry name" value="FTSW_RODA_SPOVE"/>
    <property type="match status" value="1"/>
</dbReference>
<proteinExistence type="inferred from homology"/>
<evidence type="ECO:0000256" key="8">
    <source>
        <dbReference type="ARBA" id="ARBA00022960"/>
    </source>
</evidence>
<keyword evidence="9" id="KW-0573">Peptidoglycan synthesis</keyword>
<dbReference type="PANTHER" id="PTHR30474">
    <property type="entry name" value="CELL CYCLE PROTEIN"/>
    <property type="match status" value="1"/>
</dbReference>
<dbReference type="GO" id="GO:0051301">
    <property type="term" value="P:cell division"/>
    <property type="evidence" value="ECO:0007669"/>
    <property type="project" value="UniProtKB-KW"/>
</dbReference>
<keyword evidence="3" id="KW-1003">Cell membrane</keyword>
<keyword evidence="8" id="KW-0133">Cell shape</keyword>
<keyword evidence="12" id="KW-0131">Cell cycle</keyword>
<comment type="similarity">
    <text evidence="16">Belongs to the SEDS family. FtsW subfamily.</text>
</comment>
<gene>
    <name evidence="22" type="primary">ftsW</name>
    <name evidence="22" type="ORF">NYP16_14080</name>
</gene>
<evidence type="ECO:0000256" key="5">
    <source>
        <dbReference type="ARBA" id="ARBA00022676"/>
    </source>
</evidence>
<reference evidence="22" key="2">
    <citation type="journal article" date="2023" name="Syst. Appl. Microbiol.">
        <title>Govania unica gen. nov., sp. nov., a rare biosphere bacterium that represents a novel family in the class Alphaproteobacteria.</title>
        <authorList>
            <person name="Vandamme P."/>
            <person name="Peeters C."/>
            <person name="Hettiarachchi A."/>
            <person name="Cnockaert M."/>
            <person name="Carlier A."/>
        </authorList>
    </citation>
    <scope>NUCLEOTIDE SEQUENCE</scope>
    <source>
        <strain evidence="22">LMG 31809</strain>
    </source>
</reference>
<dbReference type="GO" id="GO:0009252">
    <property type="term" value="P:peptidoglycan biosynthetic process"/>
    <property type="evidence" value="ECO:0007669"/>
    <property type="project" value="UniProtKB-KW"/>
</dbReference>
<evidence type="ECO:0000256" key="4">
    <source>
        <dbReference type="ARBA" id="ARBA00022618"/>
    </source>
</evidence>
<evidence type="ECO:0000256" key="10">
    <source>
        <dbReference type="ARBA" id="ARBA00022989"/>
    </source>
</evidence>
<comment type="catalytic activity">
    <reaction evidence="20">
        <text>[GlcNAc-(1-&gt;4)-Mur2Ac(oyl-L-Ala-gamma-D-Glu-L-Lys-D-Ala-D-Ala)](n)-di-trans,octa-cis-undecaprenyl diphosphate + beta-D-GlcNAc-(1-&gt;4)-Mur2Ac(oyl-L-Ala-gamma-D-Glu-L-Lys-D-Ala-D-Ala)-di-trans,octa-cis-undecaprenyl diphosphate = [GlcNAc-(1-&gt;4)-Mur2Ac(oyl-L-Ala-gamma-D-Glu-L-Lys-D-Ala-D-Ala)](n+1)-di-trans,octa-cis-undecaprenyl diphosphate + di-trans,octa-cis-undecaprenyl diphosphate + H(+)</text>
        <dbReference type="Rhea" id="RHEA:23708"/>
        <dbReference type="Rhea" id="RHEA-COMP:9602"/>
        <dbReference type="Rhea" id="RHEA-COMP:9603"/>
        <dbReference type="ChEBI" id="CHEBI:15378"/>
        <dbReference type="ChEBI" id="CHEBI:58405"/>
        <dbReference type="ChEBI" id="CHEBI:60033"/>
        <dbReference type="ChEBI" id="CHEBI:78435"/>
        <dbReference type="EC" id="2.4.99.28"/>
    </reaction>
</comment>
<dbReference type="EMBL" id="JANWOI010000005">
    <property type="protein sequence ID" value="MDA5195077.1"/>
    <property type="molecule type" value="Genomic_DNA"/>
</dbReference>
<reference evidence="22" key="1">
    <citation type="submission" date="2022-08" db="EMBL/GenBank/DDBJ databases">
        <authorList>
            <person name="Vandamme P."/>
            <person name="Hettiarachchi A."/>
            <person name="Peeters C."/>
            <person name="Cnockaert M."/>
            <person name="Carlier A."/>
        </authorList>
    </citation>
    <scope>NUCLEOTIDE SEQUENCE</scope>
    <source>
        <strain evidence="22">LMG 31809</strain>
    </source>
</reference>
<evidence type="ECO:0000256" key="12">
    <source>
        <dbReference type="ARBA" id="ARBA00023306"/>
    </source>
</evidence>
<dbReference type="RefSeq" id="WP_274944790.1">
    <property type="nucleotide sequence ID" value="NZ_JANWOI010000005.1"/>
</dbReference>
<feature type="transmembrane region" description="Helical" evidence="21">
    <location>
        <begin position="114"/>
        <end position="137"/>
    </location>
</feature>
<protein>
    <recommendedName>
        <fullName evidence="17">Probable peptidoglycan glycosyltransferase FtsW</fullName>
        <ecNumber evidence="19">2.4.99.28</ecNumber>
    </recommendedName>
    <alternativeName>
        <fullName evidence="18">Cell division protein FtsW</fullName>
    </alternativeName>
    <alternativeName>
        <fullName evidence="15">Cell wall polymerase</fullName>
    </alternativeName>
    <alternativeName>
        <fullName evidence="14">Peptidoglycan polymerase</fullName>
    </alternativeName>
</protein>
<keyword evidence="6" id="KW-0808">Transferase</keyword>
<evidence type="ECO:0000256" key="20">
    <source>
        <dbReference type="ARBA" id="ARBA00049902"/>
    </source>
</evidence>
<evidence type="ECO:0000313" key="22">
    <source>
        <dbReference type="EMBL" id="MDA5195077.1"/>
    </source>
</evidence>
<feature type="transmembrane region" description="Helical" evidence="21">
    <location>
        <begin position="83"/>
        <end position="102"/>
    </location>
</feature>
<dbReference type="GO" id="GO:0005886">
    <property type="term" value="C:plasma membrane"/>
    <property type="evidence" value="ECO:0007669"/>
    <property type="project" value="UniProtKB-SubCell"/>
</dbReference>
<dbReference type="GO" id="GO:0008360">
    <property type="term" value="P:regulation of cell shape"/>
    <property type="evidence" value="ECO:0007669"/>
    <property type="project" value="UniProtKB-KW"/>
</dbReference>
<dbReference type="NCBIfam" id="TIGR02614">
    <property type="entry name" value="ftsW"/>
    <property type="match status" value="1"/>
</dbReference>
<keyword evidence="4" id="KW-0132">Cell division</keyword>
<evidence type="ECO:0000256" key="6">
    <source>
        <dbReference type="ARBA" id="ARBA00022679"/>
    </source>
</evidence>
<keyword evidence="13" id="KW-0961">Cell wall biogenesis/degradation</keyword>
<feature type="transmembrane region" description="Helical" evidence="21">
    <location>
        <begin position="342"/>
        <end position="362"/>
    </location>
</feature>
<evidence type="ECO:0000256" key="9">
    <source>
        <dbReference type="ARBA" id="ARBA00022984"/>
    </source>
</evidence>
<keyword evidence="10 21" id="KW-1133">Transmembrane helix</keyword>
<dbReference type="GO" id="GO:0015648">
    <property type="term" value="F:lipid-linked peptidoglycan transporter activity"/>
    <property type="evidence" value="ECO:0007669"/>
    <property type="project" value="TreeGrafter"/>
</dbReference>
<evidence type="ECO:0000256" key="18">
    <source>
        <dbReference type="ARBA" id="ARBA00041418"/>
    </source>
</evidence>
<feature type="transmembrane region" description="Helical" evidence="21">
    <location>
        <begin position="149"/>
        <end position="165"/>
    </location>
</feature>
<dbReference type="EC" id="2.4.99.28" evidence="19"/>
<keyword evidence="5" id="KW-0328">Glycosyltransferase</keyword>
<evidence type="ECO:0000256" key="3">
    <source>
        <dbReference type="ARBA" id="ARBA00022475"/>
    </source>
</evidence>
<comment type="caution">
    <text evidence="22">The sequence shown here is derived from an EMBL/GenBank/DDBJ whole genome shotgun (WGS) entry which is preliminary data.</text>
</comment>
<keyword evidence="7 21" id="KW-0812">Transmembrane</keyword>
<keyword evidence="11 21" id="KW-0472">Membrane</keyword>
<dbReference type="GO" id="GO:0071555">
    <property type="term" value="P:cell wall organization"/>
    <property type="evidence" value="ECO:0007669"/>
    <property type="project" value="UniProtKB-KW"/>
</dbReference>
<dbReference type="GO" id="GO:0032153">
    <property type="term" value="C:cell division site"/>
    <property type="evidence" value="ECO:0007669"/>
    <property type="project" value="TreeGrafter"/>
</dbReference>
<comment type="subcellular location">
    <subcellularLocation>
        <location evidence="1">Cell membrane</location>
        <topology evidence="1">Multi-pass membrane protein</topology>
    </subcellularLocation>
</comment>
<feature type="transmembrane region" description="Helical" evidence="21">
    <location>
        <begin position="20"/>
        <end position="39"/>
    </location>
</feature>
<evidence type="ECO:0000256" key="17">
    <source>
        <dbReference type="ARBA" id="ARBA00041185"/>
    </source>
</evidence>
<feature type="transmembrane region" description="Helical" evidence="21">
    <location>
        <begin position="304"/>
        <end position="322"/>
    </location>
</feature>
<evidence type="ECO:0000256" key="14">
    <source>
        <dbReference type="ARBA" id="ARBA00032370"/>
    </source>
</evidence>
<accession>A0A9X3Z8B7</accession>
<evidence type="ECO:0000256" key="21">
    <source>
        <dbReference type="SAM" id="Phobius"/>
    </source>
</evidence>
<dbReference type="InterPro" id="IPR013437">
    <property type="entry name" value="FtsW"/>
</dbReference>
<comment type="pathway">
    <text evidence="2">Cell wall biogenesis; peptidoglycan biosynthesis.</text>
</comment>
<evidence type="ECO:0000256" key="16">
    <source>
        <dbReference type="ARBA" id="ARBA00038053"/>
    </source>
</evidence>
<sequence>MFTRTDRSLLGNWWWTVDRGLLLALTILIGFGMLLTYGASVAVAERLGLSSFHFAERQLGYLLLTVLLMFGISLASPRTVRRTAVALFPVVLGLVVLAGFFGPEIKGSRRWLPLGSFALQPSEFLKPLFIVTCAWMFSEQMRNPQFPGRKIAAVILLMTVTALVMQPDIGQTALIVIVWLGLFFLAGLPLLWLVVLGITGVVAMGAAYMFLPHVTSRINRFLDPASGDTYQIDTALNAFRNGGLFGRGPGEGLVKRVLPDAHTDFIFAVAGEEFGVVACLGLLLIFAIIVIRGLLNLLKENDPFVYLATAGLLFQFGVQAYINMGVNLAVLPSKGMTLPFVSYGGSSMLALGLTMGMVLSFSRRQPVIGANRPMPRTMPARRREEGEP</sequence>
<feature type="transmembrane region" description="Helical" evidence="21">
    <location>
        <begin position="274"/>
        <end position="295"/>
    </location>
</feature>
<feature type="transmembrane region" description="Helical" evidence="21">
    <location>
        <begin position="177"/>
        <end position="210"/>
    </location>
</feature>
<feature type="transmembrane region" description="Helical" evidence="21">
    <location>
        <begin position="59"/>
        <end position="77"/>
    </location>
</feature>
<name>A0A9X3Z8B7_9PROT</name>
<evidence type="ECO:0000256" key="19">
    <source>
        <dbReference type="ARBA" id="ARBA00044770"/>
    </source>
</evidence>
<organism evidence="22 23">
    <name type="scientific">Govanella unica</name>
    <dbReference type="NCBI Taxonomy" id="2975056"/>
    <lineage>
        <taxon>Bacteria</taxon>
        <taxon>Pseudomonadati</taxon>
        <taxon>Pseudomonadota</taxon>
        <taxon>Alphaproteobacteria</taxon>
        <taxon>Emcibacterales</taxon>
        <taxon>Govanellaceae</taxon>
        <taxon>Govanella</taxon>
    </lineage>
</organism>
<dbReference type="Proteomes" id="UP001141619">
    <property type="component" value="Unassembled WGS sequence"/>
</dbReference>
<keyword evidence="23" id="KW-1185">Reference proteome</keyword>
<dbReference type="InterPro" id="IPR001182">
    <property type="entry name" value="FtsW/RodA"/>
</dbReference>
<evidence type="ECO:0000313" key="23">
    <source>
        <dbReference type="Proteomes" id="UP001141619"/>
    </source>
</evidence>
<evidence type="ECO:0000256" key="13">
    <source>
        <dbReference type="ARBA" id="ARBA00023316"/>
    </source>
</evidence>
<dbReference type="GO" id="GO:0008955">
    <property type="term" value="F:peptidoglycan glycosyltransferase activity"/>
    <property type="evidence" value="ECO:0007669"/>
    <property type="project" value="UniProtKB-EC"/>
</dbReference>
<dbReference type="PANTHER" id="PTHR30474:SF2">
    <property type="entry name" value="PEPTIDOGLYCAN GLYCOSYLTRANSFERASE FTSW-RELATED"/>
    <property type="match status" value="1"/>
</dbReference>
<evidence type="ECO:0000256" key="15">
    <source>
        <dbReference type="ARBA" id="ARBA00033270"/>
    </source>
</evidence>
<evidence type="ECO:0000256" key="11">
    <source>
        <dbReference type="ARBA" id="ARBA00023136"/>
    </source>
</evidence>
<evidence type="ECO:0000256" key="1">
    <source>
        <dbReference type="ARBA" id="ARBA00004651"/>
    </source>
</evidence>
<dbReference type="AlphaFoldDB" id="A0A9X3Z8B7"/>
<evidence type="ECO:0000256" key="7">
    <source>
        <dbReference type="ARBA" id="ARBA00022692"/>
    </source>
</evidence>